<dbReference type="InterPro" id="IPR045864">
    <property type="entry name" value="aa-tRNA-synth_II/BPL/LPL"/>
</dbReference>
<dbReference type="RefSeq" id="WP_277103906.1">
    <property type="nucleotide sequence ID" value="NZ_BAAAJS010000027.1"/>
</dbReference>
<dbReference type="InterPro" id="IPR003142">
    <property type="entry name" value="BPL_C"/>
</dbReference>
<dbReference type="GO" id="GO:0004077">
    <property type="term" value="F:biotin--[biotin carboxyl-carrier protein] ligase activity"/>
    <property type="evidence" value="ECO:0007669"/>
    <property type="project" value="UniProtKB-EC"/>
</dbReference>
<accession>A0ABU2BAV2</accession>
<evidence type="ECO:0000256" key="1">
    <source>
        <dbReference type="ARBA" id="ARBA00022598"/>
    </source>
</evidence>
<name>A0ABU2BAV2_9CORY</name>
<keyword evidence="1 7" id="KW-0436">Ligase</keyword>
<dbReference type="PANTHER" id="PTHR12835">
    <property type="entry name" value="BIOTIN PROTEIN LIGASE"/>
    <property type="match status" value="1"/>
</dbReference>
<sequence length="263" mass="28147">MTNRTPHDLDFLRTHLVTNGPFAHIDVVAETGSTNTDLIALAHEGAPAWSALIAEHQTAGRGRMGRSYTAPSGAQLSVSVLIRPPKECVQRLGTMPLATGLGLVDALGPDAGVKLKWPNDLNREGRKLCGILAEAVSLTEPAVVIGLGLNTDLQPDELPVPHATSLSLEGIAFERNELAVRVLLGLHCRLVQWQENDPALLEDYRAVSATIGQQVRVILPGDKELLGEAVGVADDGRLEVRDSQGMLHSLSAGDVTHLRLQEN</sequence>
<keyword evidence="2" id="KW-0547">Nucleotide-binding</keyword>
<proteinExistence type="predicted"/>
<dbReference type="CDD" id="cd16442">
    <property type="entry name" value="BPL"/>
    <property type="match status" value="1"/>
</dbReference>
<keyword evidence="8" id="KW-1185">Reference proteome</keyword>
<evidence type="ECO:0000256" key="5">
    <source>
        <dbReference type="ARBA" id="ARBA00024227"/>
    </source>
</evidence>
<dbReference type="NCBIfam" id="TIGR00121">
    <property type="entry name" value="birA_ligase"/>
    <property type="match status" value="1"/>
</dbReference>
<dbReference type="Pfam" id="PF03099">
    <property type="entry name" value="BPL_LplA_LipB"/>
    <property type="match status" value="1"/>
</dbReference>
<dbReference type="EMBL" id="JAVDYF010000001">
    <property type="protein sequence ID" value="MDR7354868.1"/>
    <property type="molecule type" value="Genomic_DNA"/>
</dbReference>
<dbReference type="SUPFAM" id="SSF55681">
    <property type="entry name" value="Class II aaRS and biotin synthetases"/>
    <property type="match status" value="1"/>
</dbReference>
<evidence type="ECO:0000256" key="4">
    <source>
        <dbReference type="ARBA" id="ARBA00023267"/>
    </source>
</evidence>
<gene>
    <name evidence="7" type="ORF">J2S37_001406</name>
</gene>
<dbReference type="Pfam" id="PF02237">
    <property type="entry name" value="BPL_C"/>
    <property type="match status" value="1"/>
</dbReference>
<evidence type="ECO:0000313" key="8">
    <source>
        <dbReference type="Proteomes" id="UP001183619"/>
    </source>
</evidence>
<keyword evidence="3" id="KW-0067">ATP-binding</keyword>
<reference evidence="7 8" key="1">
    <citation type="submission" date="2023-07" db="EMBL/GenBank/DDBJ databases">
        <title>Sequencing the genomes of 1000 actinobacteria strains.</title>
        <authorList>
            <person name="Klenk H.-P."/>
        </authorList>
    </citation>
    <scope>NUCLEOTIDE SEQUENCE [LARGE SCALE GENOMIC DNA]</scope>
    <source>
        <strain evidence="7 8">DSM 44508</strain>
    </source>
</reference>
<evidence type="ECO:0000259" key="6">
    <source>
        <dbReference type="PROSITE" id="PS51733"/>
    </source>
</evidence>
<dbReference type="Proteomes" id="UP001183619">
    <property type="component" value="Unassembled WGS sequence"/>
</dbReference>
<dbReference type="InterPro" id="IPR008988">
    <property type="entry name" value="Transcriptional_repressor_C"/>
</dbReference>
<evidence type="ECO:0000256" key="2">
    <source>
        <dbReference type="ARBA" id="ARBA00022741"/>
    </source>
</evidence>
<evidence type="ECO:0000256" key="3">
    <source>
        <dbReference type="ARBA" id="ARBA00022840"/>
    </source>
</evidence>
<dbReference type="Gene3D" id="3.30.930.10">
    <property type="entry name" value="Bira Bifunctional Protein, Domain 2"/>
    <property type="match status" value="1"/>
</dbReference>
<dbReference type="PANTHER" id="PTHR12835:SF5">
    <property type="entry name" value="BIOTIN--PROTEIN LIGASE"/>
    <property type="match status" value="1"/>
</dbReference>
<dbReference type="PROSITE" id="PS51733">
    <property type="entry name" value="BPL_LPL_CATALYTIC"/>
    <property type="match status" value="1"/>
</dbReference>
<protein>
    <recommendedName>
        <fullName evidence="5">biotin--[biotin carboxyl-carrier protein] ligase</fullName>
        <ecNumber evidence="5">6.3.4.15</ecNumber>
    </recommendedName>
</protein>
<dbReference type="InterPro" id="IPR004143">
    <property type="entry name" value="BPL_LPL_catalytic"/>
</dbReference>
<comment type="caution">
    <text evidence="7">The sequence shown here is derived from an EMBL/GenBank/DDBJ whole genome shotgun (WGS) entry which is preliminary data.</text>
</comment>
<keyword evidence="4" id="KW-0092">Biotin</keyword>
<dbReference type="InterPro" id="IPR004408">
    <property type="entry name" value="Biotin_CoA_COase_ligase"/>
</dbReference>
<organism evidence="7 8">
    <name type="scientific">Corynebacterium felinum</name>
    <dbReference type="NCBI Taxonomy" id="131318"/>
    <lineage>
        <taxon>Bacteria</taxon>
        <taxon>Bacillati</taxon>
        <taxon>Actinomycetota</taxon>
        <taxon>Actinomycetes</taxon>
        <taxon>Mycobacteriales</taxon>
        <taxon>Corynebacteriaceae</taxon>
        <taxon>Corynebacterium</taxon>
    </lineage>
</organism>
<dbReference type="Gene3D" id="2.30.30.100">
    <property type="match status" value="1"/>
</dbReference>
<dbReference type="SUPFAM" id="SSF50037">
    <property type="entry name" value="C-terminal domain of transcriptional repressors"/>
    <property type="match status" value="1"/>
</dbReference>
<evidence type="ECO:0000313" key="7">
    <source>
        <dbReference type="EMBL" id="MDR7354868.1"/>
    </source>
</evidence>
<dbReference type="EC" id="6.3.4.15" evidence="5"/>
<feature type="domain" description="BPL/LPL catalytic" evidence="6">
    <location>
        <begin position="20"/>
        <end position="194"/>
    </location>
</feature>